<sequence length="86" mass="8596">MKITFEYVTSALAAIAIGGAVALAPIASAETPPTPLLSAETPAAIGGAGTDPLVPFGTNPEVPRLGYVDSSHDDANTTSGEVDLPF</sequence>
<accession>A0A502EGE6</accession>
<keyword evidence="1" id="KW-0732">Signal</keyword>
<evidence type="ECO:0000256" key="1">
    <source>
        <dbReference type="SAM" id="SignalP"/>
    </source>
</evidence>
<comment type="caution">
    <text evidence="2">The sequence shown here is derived from an EMBL/GenBank/DDBJ whole genome shotgun (WGS) entry which is preliminary data.</text>
</comment>
<keyword evidence="3" id="KW-1185">Reference proteome</keyword>
<evidence type="ECO:0000313" key="2">
    <source>
        <dbReference type="EMBL" id="TPG36119.1"/>
    </source>
</evidence>
<reference evidence="2 3" key="1">
    <citation type="journal article" date="2019" name="Environ. Microbiol.">
        <title>Species interactions and distinct microbial communities in high Arctic permafrost affected cryosols are associated with the CH4 and CO2 gas fluxes.</title>
        <authorList>
            <person name="Altshuler I."/>
            <person name="Hamel J."/>
            <person name="Turney S."/>
            <person name="Magnuson E."/>
            <person name="Levesque R."/>
            <person name="Greer C."/>
            <person name="Whyte L.G."/>
        </authorList>
    </citation>
    <scope>NUCLEOTIDE SEQUENCE [LARGE SCALE GENOMIC DNA]</scope>
    <source>
        <strain evidence="2 3">S5.20</strain>
    </source>
</reference>
<name>A0A502EGE6_9MYCO</name>
<proteinExistence type="predicted"/>
<evidence type="ECO:0000313" key="3">
    <source>
        <dbReference type="Proteomes" id="UP000320095"/>
    </source>
</evidence>
<dbReference type="EMBL" id="RCZG01000002">
    <property type="protein sequence ID" value="TPG36119.1"/>
    <property type="molecule type" value="Genomic_DNA"/>
</dbReference>
<gene>
    <name evidence="2" type="ORF">EAH80_07850</name>
</gene>
<dbReference type="AlphaFoldDB" id="A0A502EGE6"/>
<dbReference type="Proteomes" id="UP000320095">
    <property type="component" value="Unassembled WGS sequence"/>
</dbReference>
<dbReference type="OrthoDB" id="4641704at2"/>
<feature type="signal peptide" evidence="1">
    <location>
        <begin position="1"/>
        <end position="29"/>
    </location>
</feature>
<protein>
    <submittedName>
        <fullName evidence="2">Uncharacterized protein</fullName>
    </submittedName>
</protein>
<organism evidence="2 3">
    <name type="scientific">Mycolicibacterium hodleri</name>
    <dbReference type="NCBI Taxonomy" id="49897"/>
    <lineage>
        <taxon>Bacteria</taxon>
        <taxon>Bacillati</taxon>
        <taxon>Actinomycetota</taxon>
        <taxon>Actinomycetes</taxon>
        <taxon>Mycobacteriales</taxon>
        <taxon>Mycobacteriaceae</taxon>
        <taxon>Mycolicibacterium</taxon>
    </lineage>
</organism>
<feature type="chain" id="PRO_5021507805" evidence="1">
    <location>
        <begin position="30"/>
        <end position="86"/>
    </location>
</feature>